<protein>
    <recommendedName>
        <fullName evidence="1">Cellulose biosynthesis protein BcsE</fullName>
    </recommendedName>
</protein>
<dbReference type="AlphaFoldDB" id="A0A0J6ILD9"/>
<sequence>MALTTLAIRGLLDQQIALRTGGVYWVTVDQPTDAKIVARQFIEALAPQIPSTLISSANTPHSIISDLAPDRGPAKLKLFEIPVREIKPGLATLTRDMSRAGIGPANQVVLVAPASSWGDKVGSQRLQRWCERVCAWLQERQATLLVIAHGDASSLHSELLQLNETLSGLSRLYRHNGDIRYQLHFWHNRLGVSAGQEFKLSIDKQCFTLIPQSGVDTQPRVADDQHVYLVERAVLENSPSLSRHWYLFEDRQALLQEALSARAATVIVSIDNSHQLLELAQQLHDLREKCGPELKVVVREMEPAVRYRDERLLLACGANLIVPEGTVLSRFLSMIESVQGQRWQYSQNSDFETLLERQRPPQIRGLVSPRVFYDAVEQIVADSSGEVTHQLLKFQPVPGLEPQLFLNQMCLRRFGDIACLLNGELYLFLFACRADGLDPALGNICRLPWRDLFNHRQVLNGMADLPEDAFMQAPVTDLGLYIPIEHSVTAPLTPLNHPPLIAQRFTLPLSEPAP</sequence>
<proteinExistence type="predicted"/>
<dbReference type="OrthoDB" id="5840260at2"/>
<keyword evidence="2" id="KW-0378">Hydrolase</keyword>
<evidence type="ECO:0000313" key="3">
    <source>
        <dbReference type="Proteomes" id="UP000036325"/>
    </source>
</evidence>
<comment type="caution">
    <text evidence="2">The sequence shown here is derived from an EMBL/GenBank/DDBJ whole genome shotgun (WGS) entry which is preliminary data.</text>
</comment>
<dbReference type="RefSeq" id="WP_048364848.1">
    <property type="nucleotide sequence ID" value="NZ_JYLF01000005.1"/>
</dbReference>
<keyword evidence="2" id="KW-0645">Protease</keyword>
<organism evidence="2 3">
    <name type="scientific">Pseudomonas weihenstephanensis</name>
    <dbReference type="NCBI Taxonomy" id="1608994"/>
    <lineage>
        <taxon>Bacteria</taxon>
        <taxon>Pseudomonadati</taxon>
        <taxon>Pseudomonadota</taxon>
        <taxon>Gammaproteobacteria</taxon>
        <taxon>Pseudomonadales</taxon>
        <taxon>Pseudomonadaceae</taxon>
        <taxon>Pseudomonas</taxon>
    </lineage>
</organism>
<dbReference type="EMBL" id="JYLF01000005">
    <property type="protein sequence ID" value="KMN13123.1"/>
    <property type="molecule type" value="Genomic_DNA"/>
</dbReference>
<dbReference type="GO" id="GO:0008233">
    <property type="term" value="F:peptidase activity"/>
    <property type="evidence" value="ECO:0007669"/>
    <property type="project" value="UniProtKB-KW"/>
</dbReference>
<accession>A0A0J6ILD9</accession>
<evidence type="ECO:0000256" key="1">
    <source>
        <dbReference type="NCBIfam" id="TIGR03369"/>
    </source>
</evidence>
<dbReference type="Proteomes" id="UP000036325">
    <property type="component" value="Unassembled WGS sequence"/>
</dbReference>
<dbReference type="Pfam" id="PF10995">
    <property type="entry name" value="CBP_BcsE"/>
    <property type="match status" value="1"/>
</dbReference>
<dbReference type="PATRIC" id="fig|1608994.3.peg.3378"/>
<dbReference type="InterPro" id="IPR017745">
    <property type="entry name" value="BcsE"/>
</dbReference>
<dbReference type="GO" id="GO:0035438">
    <property type="term" value="F:cyclic-di-GMP binding"/>
    <property type="evidence" value="ECO:0007669"/>
    <property type="project" value="InterPro"/>
</dbReference>
<gene>
    <name evidence="2" type="ORF">TU86_13620</name>
</gene>
<evidence type="ECO:0000313" key="2">
    <source>
        <dbReference type="EMBL" id="KMN13123.1"/>
    </source>
</evidence>
<name>A0A0J6ILD9_9PSED</name>
<dbReference type="NCBIfam" id="TIGR03369">
    <property type="entry name" value="cellulose_bcsE"/>
    <property type="match status" value="1"/>
</dbReference>
<dbReference type="GO" id="GO:0006508">
    <property type="term" value="P:proteolysis"/>
    <property type="evidence" value="ECO:0007669"/>
    <property type="project" value="UniProtKB-KW"/>
</dbReference>
<dbReference type="STRING" id="1608994.TU86_13620"/>
<reference evidence="2 3" key="1">
    <citation type="submission" date="2015-02" db="EMBL/GenBank/DDBJ databases">
        <title>Pseudomonas helleri sp. nov. and Pseudomonas weihenstephanensis sp. nov., isolated from raw cows milk.</title>
        <authorList>
            <person name="von Neubeck M."/>
            <person name="Huptas C."/>
            <person name="Wenning M."/>
            <person name="Scherer S."/>
        </authorList>
    </citation>
    <scope>NUCLEOTIDE SEQUENCE [LARGE SCALE GENOMIC DNA]</scope>
    <source>
        <strain evidence="2 3">DSM 29166</strain>
    </source>
</reference>